<dbReference type="Gene3D" id="3.40.605.10">
    <property type="entry name" value="Aldehyde Dehydrogenase, Chain A, domain 1"/>
    <property type="match status" value="1"/>
</dbReference>
<feature type="compositionally biased region" description="Basic residues" evidence="1">
    <location>
        <begin position="10"/>
        <end position="22"/>
    </location>
</feature>
<gene>
    <name evidence="2" type="ORF">CTI12_AA043000</name>
</gene>
<dbReference type="GO" id="GO:0016491">
    <property type="term" value="F:oxidoreductase activity"/>
    <property type="evidence" value="ECO:0007669"/>
    <property type="project" value="InterPro"/>
</dbReference>
<dbReference type="EMBL" id="PKPP01000197">
    <property type="protein sequence ID" value="PWA96117.1"/>
    <property type="molecule type" value="Genomic_DNA"/>
</dbReference>
<dbReference type="OrthoDB" id="310895at2759"/>
<name>A0A2U1QDS3_ARTAN</name>
<evidence type="ECO:0000256" key="1">
    <source>
        <dbReference type="SAM" id="MobiDB-lite"/>
    </source>
</evidence>
<accession>A0A2U1QDS3</accession>
<keyword evidence="3" id="KW-1185">Reference proteome</keyword>
<feature type="region of interest" description="Disordered" evidence="1">
    <location>
        <begin position="1"/>
        <end position="22"/>
    </location>
</feature>
<evidence type="ECO:0000313" key="2">
    <source>
        <dbReference type="EMBL" id="PWA96117.1"/>
    </source>
</evidence>
<proteinExistence type="predicted"/>
<dbReference type="InterPro" id="IPR016161">
    <property type="entry name" value="Ald_DH/histidinol_DH"/>
</dbReference>
<organism evidence="2 3">
    <name type="scientific">Artemisia annua</name>
    <name type="common">Sweet wormwood</name>
    <dbReference type="NCBI Taxonomy" id="35608"/>
    <lineage>
        <taxon>Eukaryota</taxon>
        <taxon>Viridiplantae</taxon>
        <taxon>Streptophyta</taxon>
        <taxon>Embryophyta</taxon>
        <taxon>Tracheophyta</taxon>
        <taxon>Spermatophyta</taxon>
        <taxon>Magnoliopsida</taxon>
        <taxon>eudicotyledons</taxon>
        <taxon>Gunneridae</taxon>
        <taxon>Pentapetalae</taxon>
        <taxon>asterids</taxon>
        <taxon>campanulids</taxon>
        <taxon>Asterales</taxon>
        <taxon>Asteraceae</taxon>
        <taxon>Asteroideae</taxon>
        <taxon>Anthemideae</taxon>
        <taxon>Artemisiinae</taxon>
        <taxon>Artemisia</taxon>
    </lineage>
</organism>
<dbReference type="AlphaFoldDB" id="A0A2U1QDS3"/>
<comment type="caution">
    <text evidence="2">The sequence shown here is derived from an EMBL/GenBank/DDBJ whole genome shotgun (WGS) entry which is preliminary data.</text>
</comment>
<dbReference type="SUPFAM" id="SSF53720">
    <property type="entry name" value="ALDH-like"/>
    <property type="match status" value="1"/>
</dbReference>
<evidence type="ECO:0000313" key="3">
    <source>
        <dbReference type="Proteomes" id="UP000245207"/>
    </source>
</evidence>
<dbReference type="InterPro" id="IPR016162">
    <property type="entry name" value="Ald_DH_N"/>
</dbReference>
<sequence>MDKHHIPGLNRRRKKGTKHVRRKQGLSLIDGKKWSCGSTTTLLGSFTRASWTGEVMADVAEGDSQDIKRATSAARKAFYEVPWSRMTGYVSRLMDLIVKNLYRNKEVFLTELIRQVLNFDYGDLNWEKMDT</sequence>
<reference evidence="2 3" key="1">
    <citation type="journal article" date="2018" name="Mol. Plant">
        <title>The genome of Artemisia annua provides insight into the evolution of Asteraceae family and artemisinin biosynthesis.</title>
        <authorList>
            <person name="Shen Q."/>
            <person name="Zhang L."/>
            <person name="Liao Z."/>
            <person name="Wang S."/>
            <person name="Yan T."/>
            <person name="Shi P."/>
            <person name="Liu M."/>
            <person name="Fu X."/>
            <person name="Pan Q."/>
            <person name="Wang Y."/>
            <person name="Lv Z."/>
            <person name="Lu X."/>
            <person name="Zhang F."/>
            <person name="Jiang W."/>
            <person name="Ma Y."/>
            <person name="Chen M."/>
            <person name="Hao X."/>
            <person name="Li L."/>
            <person name="Tang Y."/>
            <person name="Lv G."/>
            <person name="Zhou Y."/>
            <person name="Sun X."/>
            <person name="Brodelius P.E."/>
            <person name="Rose J.K.C."/>
            <person name="Tang K."/>
        </authorList>
    </citation>
    <scope>NUCLEOTIDE SEQUENCE [LARGE SCALE GENOMIC DNA]</scope>
    <source>
        <strain evidence="3">cv. Huhao1</strain>
        <tissue evidence="2">Leaf</tissue>
    </source>
</reference>
<dbReference type="STRING" id="35608.A0A2U1QDS3"/>
<dbReference type="Proteomes" id="UP000245207">
    <property type="component" value="Unassembled WGS sequence"/>
</dbReference>
<protein>
    <submittedName>
        <fullName evidence="2">Aldehyde dehydrogenase family 2 member B7, mitochondrial</fullName>
    </submittedName>
</protein>